<proteinExistence type="predicted"/>
<comment type="caution">
    <text evidence="4">The sequence shown here is derived from an EMBL/GenBank/DDBJ whole genome shotgun (WGS) entry which is preliminary data.</text>
</comment>
<dbReference type="AlphaFoldDB" id="A0A9D2J2D3"/>
<dbReference type="Pfam" id="PF18291">
    <property type="entry name" value="HU-HIG"/>
    <property type="match status" value="1"/>
</dbReference>
<protein>
    <submittedName>
        <fullName evidence="4">DNA-binding protein</fullName>
    </submittedName>
</protein>
<evidence type="ECO:0000256" key="2">
    <source>
        <dbReference type="SAM" id="MobiDB-lite"/>
    </source>
</evidence>
<dbReference type="InterPro" id="IPR005902">
    <property type="entry name" value="HU_DNA-bd_put"/>
</dbReference>
<dbReference type="Gene3D" id="4.10.520.10">
    <property type="entry name" value="IHF-like DNA-binding proteins"/>
    <property type="match status" value="1"/>
</dbReference>
<feature type="compositionally biased region" description="Gly residues" evidence="2">
    <location>
        <begin position="141"/>
        <end position="151"/>
    </location>
</feature>
<name>A0A9D2J2D3_9BACE</name>
<dbReference type="InterPro" id="IPR041607">
    <property type="entry name" value="HU-HIG"/>
</dbReference>
<keyword evidence="1 4" id="KW-0238">DNA-binding</keyword>
<accession>A0A9D2J2D3</accession>
<feature type="region of interest" description="Disordered" evidence="2">
    <location>
        <begin position="133"/>
        <end position="162"/>
    </location>
</feature>
<gene>
    <name evidence="4" type="ORF">H9814_09385</name>
</gene>
<reference evidence="4" key="2">
    <citation type="submission" date="2021-04" db="EMBL/GenBank/DDBJ databases">
        <authorList>
            <person name="Gilroy R."/>
        </authorList>
    </citation>
    <scope>NUCLEOTIDE SEQUENCE</scope>
    <source>
        <strain evidence="4">ChiHjej9B8-1298</strain>
    </source>
</reference>
<dbReference type="SUPFAM" id="SSF47729">
    <property type="entry name" value="IHF-like DNA-binding proteins"/>
    <property type="match status" value="1"/>
</dbReference>
<evidence type="ECO:0000256" key="1">
    <source>
        <dbReference type="ARBA" id="ARBA00023125"/>
    </source>
</evidence>
<organism evidence="4 5">
    <name type="scientific">Candidatus Bacteroides merdigallinarum</name>
    <dbReference type="NCBI Taxonomy" id="2838473"/>
    <lineage>
        <taxon>Bacteria</taxon>
        <taxon>Pseudomonadati</taxon>
        <taxon>Bacteroidota</taxon>
        <taxon>Bacteroidia</taxon>
        <taxon>Bacteroidales</taxon>
        <taxon>Bacteroidaceae</taxon>
        <taxon>Bacteroides</taxon>
    </lineage>
</organism>
<reference evidence="4" key="1">
    <citation type="journal article" date="2021" name="PeerJ">
        <title>Extensive microbial diversity within the chicken gut microbiome revealed by metagenomics and culture.</title>
        <authorList>
            <person name="Gilroy R."/>
            <person name="Ravi A."/>
            <person name="Getino M."/>
            <person name="Pursley I."/>
            <person name="Horton D.L."/>
            <person name="Alikhan N.F."/>
            <person name="Baker D."/>
            <person name="Gharbi K."/>
            <person name="Hall N."/>
            <person name="Watson M."/>
            <person name="Adriaenssens E.M."/>
            <person name="Foster-Nyarko E."/>
            <person name="Jarju S."/>
            <person name="Secka A."/>
            <person name="Antonio M."/>
            <person name="Oren A."/>
            <person name="Chaudhuri R.R."/>
            <person name="La Ragione R."/>
            <person name="Hildebrand F."/>
            <person name="Pallen M.J."/>
        </authorList>
    </citation>
    <scope>NUCLEOTIDE SEQUENCE</scope>
    <source>
        <strain evidence="4">ChiHjej9B8-1298</strain>
    </source>
</reference>
<evidence type="ECO:0000259" key="3">
    <source>
        <dbReference type="Pfam" id="PF18291"/>
    </source>
</evidence>
<dbReference type="GO" id="GO:0003677">
    <property type="term" value="F:DNA binding"/>
    <property type="evidence" value="ECO:0007669"/>
    <property type="project" value="UniProtKB-KW"/>
</dbReference>
<evidence type="ECO:0000313" key="5">
    <source>
        <dbReference type="Proteomes" id="UP000824028"/>
    </source>
</evidence>
<feature type="domain" description="HU" evidence="3">
    <location>
        <begin position="12"/>
        <end position="108"/>
    </location>
</feature>
<feature type="compositionally biased region" description="Acidic residues" evidence="2">
    <location>
        <begin position="152"/>
        <end position="162"/>
    </location>
</feature>
<sequence length="162" mass="17797">MPYWKKAFSKRTSVYYPQAIVQGEPVETKDLAEELAFVSTVSKSDVNAVLGDIARVMNTFMANGKSVHIDGLGYFRYVLDTKGVENLDDFDFEKQVKAVRVQFTPEREKNSSGAYTRALVDTKKLEWIELGINAKDQDPAQGGGTTPGTGGGEEEGEEGTYG</sequence>
<dbReference type="NCBIfam" id="TIGR01201">
    <property type="entry name" value="HU_rel"/>
    <property type="match status" value="1"/>
</dbReference>
<evidence type="ECO:0000313" key="4">
    <source>
        <dbReference type="EMBL" id="HIZ33727.1"/>
    </source>
</evidence>
<dbReference type="InterPro" id="IPR010992">
    <property type="entry name" value="IHF-like_DNA-bd_dom_sf"/>
</dbReference>
<dbReference type="Proteomes" id="UP000824028">
    <property type="component" value="Unassembled WGS sequence"/>
</dbReference>
<dbReference type="EMBL" id="DXBX01000077">
    <property type="protein sequence ID" value="HIZ33727.1"/>
    <property type="molecule type" value="Genomic_DNA"/>
</dbReference>